<protein>
    <submittedName>
        <fullName evidence="1">Uncharacterized protein</fullName>
    </submittedName>
</protein>
<sequence length="169" mass="18308">MNQAQIAAAAAAAGIAVAAGAQPADVEAAARDAAGATGDAAVTRAVTTARILAAKQLVREEFSLAVAQWQLLRRRQSDSPLPVDLHHAQGSSRVAQDVPFFLLVCPDGILVMYQCLFLCLYNLGKIWSRVAGMGAFRRIHGGVVFHQWYLPLKCPWKEWKASSRQQPNE</sequence>
<organism evidence="1 2">
    <name type="scientific">Panicum miliaceum</name>
    <name type="common">Proso millet</name>
    <name type="synonym">Broomcorn millet</name>
    <dbReference type="NCBI Taxonomy" id="4540"/>
    <lineage>
        <taxon>Eukaryota</taxon>
        <taxon>Viridiplantae</taxon>
        <taxon>Streptophyta</taxon>
        <taxon>Embryophyta</taxon>
        <taxon>Tracheophyta</taxon>
        <taxon>Spermatophyta</taxon>
        <taxon>Magnoliopsida</taxon>
        <taxon>Liliopsida</taxon>
        <taxon>Poales</taxon>
        <taxon>Poaceae</taxon>
        <taxon>PACMAD clade</taxon>
        <taxon>Panicoideae</taxon>
        <taxon>Panicodae</taxon>
        <taxon>Paniceae</taxon>
        <taxon>Panicinae</taxon>
        <taxon>Panicum</taxon>
        <taxon>Panicum sect. Panicum</taxon>
    </lineage>
</organism>
<dbReference type="AlphaFoldDB" id="A0A3L6RJ78"/>
<evidence type="ECO:0000313" key="2">
    <source>
        <dbReference type="Proteomes" id="UP000275267"/>
    </source>
</evidence>
<reference evidence="2" key="1">
    <citation type="journal article" date="2019" name="Nat. Commun.">
        <title>The genome of broomcorn millet.</title>
        <authorList>
            <person name="Zou C."/>
            <person name="Miki D."/>
            <person name="Li D."/>
            <person name="Tang Q."/>
            <person name="Xiao L."/>
            <person name="Rajput S."/>
            <person name="Deng P."/>
            <person name="Jia W."/>
            <person name="Huang R."/>
            <person name="Zhang M."/>
            <person name="Sun Y."/>
            <person name="Hu J."/>
            <person name="Fu X."/>
            <person name="Schnable P.S."/>
            <person name="Li F."/>
            <person name="Zhang H."/>
            <person name="Feng B."/>
            <person name="Zhu X."/>
            <person name="Liu R."/>
            <person name="Schnable J.C."/>
            <person name="Zhu J.-K."/>
            <person name="Zhang H."/>
        </authorList>
    </citation>
    <scope>NUCLEOTIDE SEQUENCE [LARGE SCALE GENOMIC DNA]</scope>
</reference>
<gene>
    <name evidence="1" type="ORF">C2845_PM13G02710</name>
</gene>
<dbReference type="EMBL" id="PQIB02000008">
    <property type="protein sequence ID" value="RLN04570.1"/>
    <property type="molecule type" value="Genomic_DNA"/>
</dbReference>
<proteinExistence type="predicted"/>
<name>A0A3L6RJ78_PANMI</name>
<comment type="caution">
    <text evidence="1">The sequence shown here is derived from an EMBL/GenBank/DDBJ whole genome shotgun (WGS) entry which is preliminary data.</text>
</comment>
<keyword evidence="2" id="KW-1185">Reference proteome</keyword>
<accession>A0A3L6RJ78</accession>
<dbReference type="Proteomes" id="UP000275267">
    <property type="component" value="Unassembled WGS sequence"/>
</dbReference>
<evidence type="ECO:0000313" key="1">
    <source>
        <dbReference type="EMBL" id="RLN04570.1"/>
    </source>
</evidence>